<sequence length="156" mass="16453">MGNRGRALIASAGLLVFGQAAQAACSAEALQLRGDWGTARFAVAVADSTKERARGLMFVEEMPSTAGMLFVYDEPHPVSFWMKNTLIPLDMIFADAQGVVVSVHENAVPGDLTAIESGAPVQYVLEINGGMASRLGIAEGSEMQHPAISDAAWACE</sequence>
<feature type="chain" id="PRO_5011436614" description="DUF192 domain-containing protein" evidence="1">
    <location>
        <begin position="24"/>
        <end position="156"/>
    </location>
</feature>
<proteinExistence type="predicted"/>
<evidence type="ECO:0000256" key="1">
    <source>
        <dbReference type="SAM" id="SignalP"/>
    </source>
</evidence>
<dbReference type="InterPro" id="IPR003795">
    <property type="entry name" value="DUF192"/>
</dbReference>
<dbReference type="PANTHER" id="PTHR37953">
    <property type="entry name" value="UPF0127 PROTEIN MJ1496"/>
    <property type="match status" value="1"/>
</dbReference>
<dbReference type="AlphaFoldDB" id="A0A1I6PFT9"/>
<evidence type="ECO:0000313" key="3">
    <source>
        <dbReference type="Proteomes" id="UP000199392"/>
    </source>
</evidence>
<feature type="signal peptide" evidence="1">
    <location>
        <begin position="1"/>
        <end position="23"/>
    </location>
</feature>
<keyword evidence="3" id="KW-1185">Reference proteome</keyword>
<dbReference type="InterPro" id="IPR038695">
    <property type="entry name" value="Saro_0823-like_sf"/>
</dbReference>
<reference evidence="3" key="1">
    <citation type="submission" date="2016-10" db="EMBL/GenBank/DDBJ databases">
        <authorList>
            <person name="Varghese N."/>
            <person name="Submissions S."/>
        </authorList>
    </citation>
    <scope>NUCLEOTIDE SEQUENCE [LARGE SCALE GENOMIC DNA]</scope>
    <source>
        <strain evidence="3">DSM 26894</strain>
    </source>
</reference>
<name>A0A1I6PFT9_9RHOB</name>
<dbReference type="RefSeq" id="WP_092421258.1">
    <property type="nucleotide sequence ID" value="NZ_FNCL01000002.1"/>
</dbReference>
<dbReference type="Proteomes" id="UP000199392">
    <property type="component" value="Unassembled WGS sequence"/>
</dbReference>
<organism evidence="2 3">
    <name type="scientific">Alloyangia pacifica</name>
    <dbReference type="NCBI Taxonomy" id="311180"/>
    <lineage>
        <taxon>Bacteria</taxon>
        <taxon>Pseudomonadati</taxon>
        <taxon>Pseudomonadota</taxon>
        <taxon>Alphaproteobacteria</taxon>
        <taxon>Rhodobacterales</taxon>
        <taxon>Roseobacteraceae</taxon>
        <taxon>Alloyangia</taxon>
    </lineage>
</organism>
<protein>
    <recommendedName>
        <fullName evidence="4">DUF192 domain-containing protein</fullName>
    </recommendedName>
</protein>
<dbReference type="PANTHER" id="PTHR37953:SF1">
    <property type="entry name" value="UPF0127 PROTEIN MJ1496"/>
    <property type="match status" value="1"/>
</dbReference>
<keyword evidence="1" id="KW-0732">Signal</keyword>
<dbReference type="OrthoDB" id="9808290at2"/>
<dbReference type="STRING" id="311180.SAMN04488050_101505"/>
<evidence type="ECO:0008006" key="4">
    <source>
        <dbReference type="Google" id="ProtNLM"/>
    </source>
</evidence>
<dbReference type="Gene3D" id="2.60.120.1140">
    <property type="entry name" value="Protein of unknown function DUF192"/>
    <property type="match status" value="1"/>
</dbReference>
<gene>
    <name evidence="2" type="ORF">SAMN04488050_101505</name>
</gene>
<dbReference type="EMBL" id="FOZW01000001">
    <property type="protein sequence ID" value="SFS39030.1"/>
    <property type="molecule type" value="Genomic_DNA"/>
</dbReference>
<accession>A0A1I6PFT9</accession>
<evidence type="ECO:0000313" key="2">
    <source>
        <dbReference type="EMBL" id="SFS39030.1"/>
    </source>
</evidence>
<dbReference type="Pfam" id="PF02643">
    <property type="entry name" value="DUF192"/>
    <property type="match status" value="1"/>
</dbReference>